<dbReference type="Proteomes" id="UP000231878">
    <property type="component" value="Unassembled WGS sequence"/>
</dbReference>
<protein>
    <submittedName>
        <fullName evidence="1">Uncharacterized protein</fullName>
    </submittedName>
</protein>
<evidence type="ECO:0000313" key="1">
    <source>
        <dbReference type="EMBL" id="PJO67099.1"/>
    </source>
</evidence>
<dbReference type="EMBL" id="PHRB01000004">
    <property type="protein sequence ID" value="PJO67099.1"/>
    <property type="molecule type" value="Genomic_DNA"/>
</dbReference>
<evidence type="ECO:0000313" key="2">
    <source>
        <dbReference type="Proteomes" id="UP000231878"/>
    </source>
</evidence>
<accession>A0AAX0UFR6</accession>
<name>A0AAX0UFR6_BURPE</name>
<proteinExistence type="predicted"/>
<comment type="caution">
    <text evidence="1">The sequence shown here is derived from an EMBL/GenBank/DDBJ whole genome shotgun (WGS) entry which is preliminary data.</text>
</comment>
<sequence length="74" mass="8337">MFSYCIDVPPEPGVAASRHIEMMRNRRISPCFQSKTARTTKIGSFESGCFLTHRLPSINSRPSAARSRRYCPAC</sequence>
<reference evidence="1 2" key="1">
    <citation type="submission" date="2017-11" db="EMBL/GenBank/DDBJ databases">
        <title>Molecular characterization of Burkholderia pseudomallei and closely related isolates from Vietnam.</title>
        <authorList>
            <person name="Ustinov D.V."/>
            <person name="Antonov A.S."/>
            <person name="Avdusheva E.F."/>
            <person name="Shpak I.M."/>
            <person name="Zakharova I.B."/>
            <person name="Thi L.A."/>
            <person name="Teteryatnikova N."/>
            <person name="Lopasteyskaya Y.A."/>
            <person name="Kuzyutina J.A."/>
            <person name="Ngo T.N."/>
            <person name="Victorov D.V."/>
        </authorList>
    </citation>
    <scope>NUCLEOTIDE SEQUENCE [LARGE SCALE GENOMIC DNA]</scope>
    <source>
        <strain evidence="1 2">V1512</strain>
    </source>
</reference>
<organism evidence="1 2">
    <name type="scientific">Burkholderia pseudomallei</name>
    <name type="common">Pseudomonas pseudomallei</name>
    <dbReference type="NCBI Taxonomy" id="28450"/>
    <lineage>
        <taxon>Bacteria</taxon>
        <taxon>Pseudomonadati</taxon>
        <taxon>Pseudomonadota</taxon>
        <taxon>Betaproteobacteria</taxon>
        <taxon>Burkholderiales</taxon>
        <taxon>Burkholderiaceae</taxon>
        <taxon>Burkholderia</taxon>
        <taxon>pseudomallei group</taxon>
    </lineage>
</organism>
<dbReference type="AlphaFoldDB" id="A0AAX0UFR6"/>
<gene>
    <name evidence="1" type="ORF">CWD88_06320</name>
</gene>